<protein>
    <submittedName>
        <fullName evidence="1">Uncharacterized protein</fullName>
    </submittedName>
</protein>
<dbReference type="EMBL" id="LR796888">
    <property type="protein sequence ID" value="CAB4173205.1"/>
    <property type="molecule type" value="Genomic_DNA"/>
</dbReference>
<accession>A0A6J5PVI8</accession>
<organism evidence="1">
    <name type="scientific">uncultured Caudovirales phage</name>
    <dbReference type="NCBI Taxonomy" id="2100421"/>
    <lineage>
        <taxon>Viruses</taxon>
        <taxon>Duplodnaviria</taxon>
        <taxon>Heunggongvirae</taxon>
        <taxon>Uroviricota</taxon>
        <taxon>Caudoviricetes</taxon>
        <taxon>Peduoviridae</taxon>
        <taxon>Maltschvirus</taxon>
        <taxon>Maltschvirus maltsch</taxon>
    </lineage>
</organism>
<evidence type="ECO:0000313" key="2">
    <source>
        <dbReference type="EMBL" id="CAB4203367.1"/>
    </source>
</evidence>
<evidence type="ECO:0000313" key="1">
    <source>
        <dbReference type="EMBL" id="CAB4173205.1"/>
    </source>
</evidence>
<proteinExistence type="predicted"/>
<reference evidence="1" key="1">
    <citation type="submission" date="2020-05" db="EMBL/GenBank/DDBJ databases">
        <authorList>
            <person name="Chiriac C."/>
            <person name="Salcher M."/>
            <person name="Ghai R."/>
            <person name="Kavagutti S V."/>
        </authorList>
    </citation>
    <scope>NUCLEOTIDE SEQUENCE</scope>
</reference>
<name>A0A6J5PVI8_9CAUD</name>
<dbReference type="EMBL" id="LR797329">
    <property type="protein sequence ID" value="CAB4203367.1"/>
    <property type="molecule type" value="Genomic_DNA"/>
</dbReference>
<gene>
    <name evidence="2" type="ORF">UFOVP1379_43</name>
    <name evidence="1" type="ORF">UFOVP942_38</name>
</gene>
<sequence>MALKRSISTGLGALTPSAWNEIVEAVDYYQSLGNVVDASYGGNDLNQRTILALIGTPTQIGTAARWQYAWTQVRRSASATTYAADGGLSDATPGMRKALNLLEVGNTDALAYGISVSGLVLNNADGWEFKPVPAGAIVQLRMVRDKGGVLSLEFIAPNPIDGACPTPPSPILGTDFGTFPDPDEFAALDFGSFLVPTEYIDFGTFI</sequence>